<dbReference type="GO" id="GO:0046872">
    <property type="term" value="F:metal ion binding"/>
    <property type="evidence" value="ECO:0007669"/>
    <property type="project" value="UniProtKB-KW"/>
</dbReference>
<evidence type="ECO:0000313" key="3">
    <source>
        <dbReference type="EMBL" id="ACL55743.1"/>
    </source>
</evidence>
<dbReference type="STRING" id="460265.Mnod_0711"/>
<evidence type="ECO:0000313" key="4">
    <source>
        <dbReference type="Proteomes" id="UP000008207"/>
    </source>
</evidence>
<dbReference type="PROSITE" id="PS50846">
    <property type="entry name" value="HMA_2"/>
    <property type="match status" value="1"/>
</dbReference>
<keyword evidence="4" id="KW-1185">Reference proteome</keyword>
<evidence type="ECO:0000259" key="2">
    <source>
        <dbReference type="PROSITE" id="PS50846"/>
    </source>
</evidence>
<dbReference type="OrthoDB" id="9801832at2"/>
<dbReference type="eggNOG" id="COG2608">
    <property type="taxonomic scope" value="Bacteria"/>
</dbReference>
<dbReference type="Pfam" id="PF00403">
    <property type="entry name" value="HMA"/>
    <property type="match status" value="1"/>
</dbReference>
<dbReference type="CDD" id="cd00371">
    <property type="entry name" value="HMA"/>
    <property type="match status" value="1"/>
</dbReference>
<dbReference type="KEGG" id="mno:Mnod_0711"/>
<proteinExistence type="predicted"/>
<dbReference type="Proteomes" id="UP000008207">
    <property type="component" value="Chromosome"/>
</dbReference>
<accession>B8IF32</accession>
<dbReference type="PROSITE" id="PS01047">
    <property type="entry name" value="HMA_1"/>
    <property type="match status" value="1"/>
</dbReference>
<dbReference type="Gene3D" id="3.30.70.100">
    <property type="match status" value="1"/>
</dbReference>
<protein>
    <submittedName>
        <fullName evidence="3">Heavy metal transport/detoxification protein</fullName>
    </submittedName>
</protein>
<evidence type="ECO:0000256" key="1">
    <source>
        <dbReference type="ARBA" id="ARBA00022723"/>
    </source>
</evidence>
<sequence length="80" mass="8339">MAHQGQGPAGDRVELLMQVEGMTCAGCVEAVTRAIRRLDPEAAVAVDLGQGRVSVTTDAQAIDVAQVLQRAGYEARAMTG</sequence>
<dbReference type="SUPFAM" id="SSF55008">
    <property type="entry name" value="HMA, heavy metal-associated domain"/>
    <property type="match status" value="1"/>
</dbReference>
<dbReference type="EMBL" id="CP001349">
    <property type="protein sequence ID" value="ACL55743.1"/>
    <property type="molecule type" value="Genomic_DNA"/>
</dbReference>
<organism evidence="3 4">
    <name type="scientific">Methylobacterium nodulans (strain LMG 21967 / CNCM I-2342 / ORS 2060)</name>
    <dbReference type="NCBI Taxonomy" id="460265"/>
    <lineage>
        <taxon>Bacteria</taxon>
        <taxon>Pseudomonadati</taxon>
        <taxon>Pseudomonadota</taxon>
        <taxon>Alphaproteobacteria</taxon>
        <taxon>Hyphomicrobiales</taxon>
        <taxon>Methylobacteriaceae</taxon>
        <taxon>Methylobacterium</taxon>
    </lineage>
</organism>
<name>B8IF32_METNO</name>
<gene>
    <name evidence="3" type="ordered locus">Mnod_0711</name>
</gene>
<dbReference type="InterPro" id="IPR017969">
    <property type="entry name" value="Heavy-metal-associated_CS"/>
</dbReference>
<dbReference type="HOGENOM" id="CLU_134973_5_0_5"/>
<feature type="domain" description="HMA" evidence="2">
    <location>
        <begin position="13"/>
        <end position="76"/>
    </location>
</feature>
<keyword evidence="1" id="KW-0479">Metal-binding</keyword>
<dbReference type="InterPro" id="IPR006121">
    <property type="entry name" value="HMA_dom"/>
</dbReference>
<reference evidence="3 4" key="1">
    <citation type="submission" date="2009-01" db="EMBL/GenBank/DDBJ databases">
        <title>Complete sequence of chromosome of Methylobacterium nodulans ORS 2060.</title>
        <authorList>
            <consortium name="US DOE Joint Genome Institute"/>
            <person name="Lucas S."/>
            <person name="Copeland A."/>
            <person name="Lapidus A."/>
            <person name="Glavina del Rio T."/>
            <person name="Dalin E."/>
            <person name="Tice H."/>
            <person name="Bruce D."/>
            <person name="Goodwin L."/>
            <person name="Pitluck S."/>
            <person name="Sims D."/>
            <person name="Brettin T."/>
            <person name="Detter J.C."/>
            <person name="Han C."/>
            <person name="Larimer F."/>
            <person name="Land M."/>
            <person name="Hauser L."/>
            <person name="Kyrpides N."/>
            <person name="Ivanova N."/>
            <person name="Marx C.J."/>
            <person name="Richardson P."/>
        </authorList>
    </citation>
    <scope>NUCLEOTIDE SEQUENCE [LARGE SCALE GENOMIC DNA]</scope>
    <source>
        <strain evidence="4">LMG 21967 / CNCM I-2342 / ORS 2060</strain>
    </source>
</reference>
<dbReference type="AlphaFoldDB" id="B8IF32"/>
<dbReference type="RefSeq" id="WP_015927448.1">
    <property type="nucleotide sequence ID" value="NC_011894.1"/>
</dbReference>
<dbReference type="InterPro" id="IPR036163">
    <property type="entry name" value="HMA_dom_sf"/>
</dbReference>